<dbReference type="PANTHER" id="PTHR46323:SF2">
    <property type="entry name" value="BETA-GALACTOSIDASE"/>
    <property type="match status" value="1"/>
</dbReference>
<dbReference type="PROSITE" id="PS00719">
    <property type="entry name" value="GLYCOSYL_HYDROL_F2_1"/>
    <property type="match status" value="1"/>
</dbReference>
<dbReference type="SMART" id="SM01038">
    <property type="entry name" value="Bgal_small_N"/>
    <property type="match status" value="1"/>
</dbReference>
<evidence type="ECO:0000256" key="4">
    <source>
        <dbReference type="ARBA" id="ARBA00022801"/>
    </source>
</evidence>
<dbReference type="InterPro" id="IPR008979">
    <property type="entry name" value="Galactose-bd-like_sf"/>
</dbReference>
<evidence type="ECO:0000256" key="1">
    <source>
        <dbReference type="ARBA" id="ARBA00001412"/>
    </source>
</evidence>
<dbReference type="InterPro" id="IPR050347">
    <property type="entry name" value="Bact_Beta-galactosidase"/>
</dbReference>
<dbReference type="Pfam" id="PF16353">
    <property type="entry name" value="LacZ_4"/>
    <property type="match status" value="1"/>
</dbReference>
<dbReference type="Gene3D" id="2.60.40.10">
    <property type="entry name" value="Immunoglobulins"/>
    <property type="match status" value="2"/>
</dbReference>
<dbReference type="InterPro" id="IPR023232">
    <property type="entry name" value="Glyco_hydro_2_AS"/>
</dbReference>
<keyword evidence="4" id="KW-0378">Hydrolase</keyword>
<dbReference type="Pfam" id="PF02929">
    <property type="entry name" value="Bgal_small_N"/>
    <property type="match status" value="2"/>
</dbReference>
<feature type="domain" description="Beta galactosidase small chain/" evidence="7">
    <location>
        <begin position="811"/>
        <end position="1300"/>
    </location>
</feature>
<dbReference type="SUPFAM" id="SSF51445">
    <property type="entry name" value="(Trans)glycosidases"/>
    <property type="match status" value="1"/>
</dbReference>
<comment type="caution">
    <text evidence="8">The sequence shown here is derived from an EMBL/GenBank/DDBJ whole genome shotgun (WGS) entry which is preliminary data.</text>
</comment>
<dbReference type="InterPro" id="IPR023230">
    <property type="entry name" value="Glyco_hydro_2_CS"/>
</dbReference>
<dbReference type="InterPro" id="IPR013783">
    <property type="entry name" value="Ig-like_fold"/>
</dbReference>
<dbReference type="GO" id="GO:0005990">
    <property type="term" value="P:lactose catabolic process"/>
    <property type="evidence" value="ECO:0007669"/>
    <property type="project" value="TreeGrafter"/>
</dbReference>
<dbReference type="Gene3D" id="2.70.98.10">
    <property type="match status" value="2"/>
</dbReference>
<dbReference type="InterPro" id="IPR011013">
    <property type="entry name" value="Gal_mutarotase_sf_dom"/>
</dbReference>
<dbReference type="InterPro" id="IPR014718">
    <property type="entry name" value="GH-type_carb-bd"/>
</dbReference>
<accession>A0AB34K3B6</accession>
<keyword evidence="9" id="KW-1185">Reference proteome</keyword>
<dbReference type="Pfam" id="PF02837">
    <property type="entry name" value="Glyco_hydro_2_N"/>
    <property type="match status" value="1"/>
</dbReference>
<dbReference type="EC" id="3.2.1.23" evidence="3"/>
<evidence type="ECO:0000313" key="9">
    <source>
        <dbReference type="Proteomes" id="UP001515480"/>
    </source>
</evidence>
<dbReference type="SUPFAM" id="SSF74650">
    <property type="entry name" value="Galactose mutarotase-like"/>
    <property type="match status" value="2"/>
</dbReference>
<evidence type="ECO:0000256" key="3">
    <source>
        <dbReference type="ARBA" id="ARBA00012756"/>
    </source>
</evidence>
<reference evidence="8 9" key="1">
    <citation type="journal article" date="2024" name="Science">
        <title>Giant polyketide synthase enzymes in the biosynthesis of giant marine polyether toxins.</title>
        <authorList>
            <person name="Fallon T.R."/>
            <person name="Shende V.V."/>
            <person name="Wierzbicki I.H."/>
            <person name="Pendleton A.L."/>
            <person name="Watervoot N.F."/>
            <person name="Auber R.P."/>
            <person name="Gonzalez D.J."/>
            <person name="Wisecaver J.H."/>
            <person name="Moore B.S."/>
        </authorList>
    </citation>
    <scope>NUCLEOTIDE SEQUENCE [LARGE SCALE GENOMIC DNA]</scope>
    <source>
        <strain evidence="8 9">12B1</strain>
    </source>
</reference>
<dbReference type="GO" id="GO:0004565">
    <property type="term" value="F:beta-galactosidase activity"/>
    <property type="evidence" value="ECO:0007669"/>
    <property type="project" value="UniProtKB-EC"/>
</dbReference>
<evidence type="ECO:0000313" key="8">
    <source>
        <dbReference type="EMBL" id="KAL1527440.1"/>
    </source>
</evidence>
<dbReference type="GO" id="GO:0030246">
    <property type="term" value="F:carbohydrate binding"/>
    <property type="evidence" value="ECO:0007669"/>
    <property type="project" value="InterPro"/>
</dbReference>
<sequence>MEAREWENPGCYEKNREPAHASLFGAEDRHTALAGRRHSTRFLSLNGKWRFHWSPGIAGRPEGEFASPEFDDSGWDLIDVPANWELCGYGFPIYTNIEYPFHRNPPRIEYKGADPGADYNPVGVYRTACVVPWDSASHAVYLHIGAVTSAVYIWFNGTQVGYSQDSKLPVEVDVTSLVLQGQRNVIALLVLCWCDGAYLEDQDMWWLSGITRDVYMFARPKTHMRDFSVRTTFLGDEGTLPVAGVVDVDVEIRHLPTPDAPVLHDNLEIECELLEAELLDALPSQYTGGTHESLAGADSAARDGRVVCHAAAAVSPLGAGGAASCRLCLAAEVTRAWSAEAPYTYMLLLTLRVGGEVVEVVRQRVGVRTVEVRQGRLRVNGRVVTIRGVNRHEHDAASGHVVSEASMARDVQLMKEHNFNTVRCSHYPHDERWYELCDRLGLYVIDEANIESHGMGFRADVTLANAAAWLGAHEARVKRMYERDKNHACVIVWSLGNEAGNGLAFYRTYAWLKRIDTSRPVQYENAREEVGWDTERIETIDYNTDIYCPMYPSPAKLERYATSNELVHDARPLIMCEYSHAMGNSCGGLAEYWDVIRKHGVLQGGCIWDWADQGLCLDAGRRFGYGGDFGPAGTPSDEAFCINGLMQPDRMPNPHAWEAKHAQQPVHVEAEELPTAAPYARLLVTNCYDFLSLDHLTCSFEVLVDGESVDDGTLALPYCAAGASVRLEVPLGRTQTDLNGLSSTDLPEAWWGERVLSVRFTQTAGGHEVAWEQFPIRDASDDAAPPVVSGLPKSPTLRTMTVDEATEAQLTVLHAAGFSVSFDRATGLLCSLRWRGVERLAAPLQPSAWRPLTDNELGSGQHLRLRKWLVAGRPHSGGFLRLLEPLSFKHAAGGAVVVRSVASMSREDDTRLVTTYTVDPSGATHVSARFVYEGNRADPWAKEHEFARHVWDEGTVTLESVATGRYCDVEGDAVRARWNDAGEWQQFVLRIVETPAPHSDAPPRGDAAGAEGDVIGRRLRFGDVVCLTAHTGRYVSSAAAAAEIVACQQRQGEFGPVAPSKEQLFVVERSERAAAEGEGGAASALVRRDEVVCLRCVGRSEQHGGALYVALSESNPYGPLQLSGTPCEWRLHIGGSPPPLRLGFEAAFVREAAEAVEWYGRGPHESYCDRWRGARLGVWGGSVAEQTFRYVRPQENGNKFETRWMSLANEAMTHGTLVVSASAPLSMQCHHFDLEQFDCYPATRTPRVRHGATLTEKDLTTVCIDGAQAGVGGIDSWGSLPLIQHRLSLDKPIEWAFVLRPFSEGDPPARCLAKQIRRSIHENAFDFS</sequence>
<dbReference type="Gene3D" id="2.60.120.260">
    <property type="entry name" value="Galactose-binding domain-like"/>
    <property type="match status" value="1"/>
</dbReference>
<dbReference type="EMBL" id="JBGBPQ010000003">
    <property type="protein sequence ID" value="KAL1527440.1"/>
    <property type="molecule type" value="Genomic_DNA"/>
</dbReference>
<dbReference type="InterPro" id="IPR017853">
    <property type="entry name" value="GH"/>
</dbReference>
<dbReference type="InterPro" id="IPR032312">
    <property type="entry name" value="LacZ_4"/>
</dbReference>
<dbReference type="Proteomes" id="UP001515480">
    <property type="component" value="Unassembled WGS sequence"/>
</dbReference>
<dbReference type="Gene3D" id="3.20.20.80">
    <property type="entry name" value="Glycosidases"/>
    <property type="match status" value="1"/>
</dbReference>
<dbReference type="InterPro" id="IPR006101">
    <property type="entry name" value="Glyco_hydro_2"/>
</dbReference>
<dbReference type="PROSITE" id="PS00608">
    <property type="entry name" value="GLYCOSYL_HYDROL_F2_2"/>
    <property type="match status" value="1"/>
</dbReference>
<dbReference type="PRINTS" id="PR00132">
    <property type="entry name" value="GLHYDRLASE2"/>
</dbReference>
<dbReference type="SUPFAM" id="SSF49785">
    <property type="entry name" value="Galactose-binding domain-like"/>
    <property type="match status" value="1"/>
</dbReference>
<dbReference type="SUPFAM" id="SSF49303">
    <property type="entry name" value="beta-Galactosidase/glucuronidase domain"/>
    <property type="match status" value="2"/>
</dbReference>
<evidence type="ECO:0000256" key="5">
    <source>
        <dbReference type="ARBA" id="ARBA00023295"/>
    </source>
</evidence>
<dbReference type="InterPro" id="IPR004199">
    <property type="entry name" value="B-gal_small/dom_5"/>
</dbReference>
<name>A0AB34K3B6_PRYPA</name>
<keyword evidence="5" id="KW-0326">Glycosidase</keyword>
<comment type="similarity">
    <text evidence="2">Belongs to the glycosyl hydrolase 2 family.</text>
</comment>
<dbReference type="Pfam" id="PF02836">
    <property type="entry name" value="Glyco_hydro_2_C"/>
    <property type="match status" value="1"/>
</dbReference>
<organism evidence="8 9">
    <name type="scientific">Prymnesium parvum</name>
    <name type="common">Toxic golden alga</name>
    <dbReference type="NCBI Taxonomy" id="97485"/>
    <lineage>
        <taxon>Eukaryota</taxon>
        <taxon>Haptista</taxon>
        <taxon>Haptophyta</taxon>
        <taxon>Prymnesiophyceae</taxon>
        <taxon>Prymnesiales</taxon>
        <taxon>Prymnesiaceae</taxon>
        <taxon>Prymnesium</taxon>
    </lineage>
</organism>
<dbReference type="InterPro" id="IPR006103">
    <property type="entry name" value="Glyco_hydro_2_cat"/>
</dbReference>
<gene>
    <name evidence="8" type="ORF">AB1Y20_016106</name>
</gene>
<dbReference type="GO" id="GO:0009341">
    <property type="term" value="C:beta-galactosidase complex"/>
    <property type="evidence" value="ECO:0007669"/>
    <property type="project" value="InterPro"/>
</dbReference>
<dbReference type="InterPro" id="IPR006104">
    <property type="entry name" value="Glyco_hydro_2_N"/>
</dbReference>
<protein>
    <recommendedName>
        <fullName evidence="3">beta-galactosidase</fullName>
        <ecNumber evidence="3">3.2.1.23</ecNumber>
    </recommendedName>
    <alternativeName>
        <fullName evidence="6">Lactase</fullName>
    </alternativeName>
</protein>
<comment type="catalytic activity">
    <reaction evidence="1">
        <text>Hydrolysis of terminal non-reducing beta-D-galactose residues in beta-D-galactosides.</text>
        <dbReference type="EC" id="3.2.1.23"/>
    </reaction>
</comment>
<evidence type="ECO:0000259" key="7">
    <source>
        <dbReference type="SMART" id="SM01038"/>
    </source>
</evidence>
<dbReference type="InterPro" id="IPR036156">
    <property type="entry name" value="Beta-gal/glucu_dom_sf"/>
</dbReference>
<dbReference type="PANTHER" id="PTHR46323">
    <property type="entry name" value="BETA-GALACTOSIDASE"/>
    <property type="match status" value="1"/>
</dbReference>
<evidence type="ECO:0000256" key="6">
    <source>
        <dbReference type="ARBA" id="ARBA00032230"/>
    </source>
</evidence>
<proteinExistence type="inferred from homology"/>
<evidence type="ECO:0000256" key="2">
    <source>
        <dbReference type="ARBA" id="ARBA00007401"/>
    </source>
</evidence>